<dbReference type="Proteomes" id="UP000192257">
    <property type="component" value="Unassembled WGS sequence"/>
</dbReference>
<dbReference type="GeneID" id="39985512"/>
<name>A0A1X0NWI5_9TRYP</name>
<evidence type="ECO:0000256" key="5">
    <source>
        <dbReference type="SAM" id="Phobius"/>
    </source>
</evidence>
<sequence length="930" mass="108589">MLRKRTISPRNIVTTTNGDVSFLSAPPVSTPFSSQKEQQAQQQQQQKEKLFGKKDFFFIAIVITVSLGLYAKSLKCQFTFDDHLALIKNQDAHANSQSTLWDLLQHDYWGNTLHSHTSNRSFRPFTVLTFRLQHWLSGYEHSAYSLRTVNILFSILNGICVYILAAIYFPRKDKSTCINSRSNNTNTTTTTTSIIISSISRRKQDMCPTLAMILFMLHPVHTDAVVSVVGRAELLYCFFGFCAFFSLHFLVLKQRPSDEKVHPKKPYQISMNQVWGVLFVFIFTSLSVFSKESGITFAALFMIHAIFLYLRGWISIHEVILTCAIALLLILNVIMFRQRYIGSVDLSFNYMLRRTENPQYFIPPGILVWLGMRFLIQMKNMELLFFPTQLCCEYSYNCIPLIETIWDRRVAFMILFLVVILYLFCKHVWRVVRFLDFFSLRWLLMSMWIIIPYMPVSHLLVRVGTFIAERCLYVPSIGAVLLIIHTLMGAEEKQFYQEREEPKEKQKHQQQEEEEEEEEEKRKLERYKVKSFTKIFTIIIFLFLWAYLTYTRIDDWYDDESLFRSAINVCPNSGKAHFQLASAILIKEKNQFSANTVALFQKAYKLDNELKDSLYYLAIYAYNEERNPLKALRMLRECSSSPYTMSICYPIFNEIRRKLFPKMTKWEILEDNADMAERAEEKAEQYRLAGLLQLQMKEDGNQQKEKREKKYECGAAKDFRKSLNWWNTSKLYWFNDRIHWETVSTFCNTLYWYTISIVECLTPSYGGDINTTTLVDEMTSVVIFISQALSYCDEKWDSVPLTSLTQYTHRPSEFSIITTTIHSLFIERILPAVAHVSNAAQVVRYAAATASVRHYCYLATLVKSEQGKRLSAMSSRVMEVQQLFHKNRELLLLQIEDTTRGLPKRMRGVDVDLGNLLHCSRETSSLFNTL</sequence>
<feature type="region of interest" description="Disordered" evidence="4">
    <location>
        <begin position="499"/>
        <end position="520"/>
    </location>
</feature>
<feature type="transmembrane region" description="Helical" evidence="5">
    <location>
        <begin position="472"/>
        <end position="490"/>
    </location>
</feature>
<keyword evidence="5" id="KW-1133">Transmembrane helix</keyword>
<evidence type="ECO:0000256" key="2">
    <source>
        <dbReference type="ARBA" id="ARBA00022803"/>
    </source>
</evidence>
<feature type="transmembrane region" description="Helical" evidence="5">
    <location>
        <begin position="56"/>
        <end position="74"/>
    </location>
</feature>
<dbReference type="InterPro" id="IPR052346">
    <property type="entry name" value="O-mannosyl-transferase_TMTC"/>
</dbReference>
<feature type="transmembrane region" description="Helical" evidence="5">
    <location>
        <begin position="273"/>
        <end position="289"/>
    </location>
</feature>
<dbReference type="GO" id="GO:0000030">
    <property type="term" value="F:mannosyltransferase activity"/>
    <property type="evidence" value="ECO:0007669"/>
    <property type="project" value="TreeGrafter"/>
</dbReference>
<keyword evidence="1" id="KW-0677">Repeat</keyword>
<evidence type="ECO:0000259" key="6">
    <source>
        <dbReference type="Pfam" id="PF08409"/>
    </source>
</evidence>
<organism evidence="7 8">
    <name type="scientific">Trypanosoma theileri</name>
    <dbReference type="NCBI Taxonomy" id="67003"/>
    <lineage>
        <taxon>Eukaryota</taxon>
        <taxon>Discoba</taxon>
        <taxon>Euglenozoa</taxon>
        <taxon>Kinetoplastea</taxon>
        <taxon>Metakinetoplastina</taxon>
        <taxon>Trypanosomatida</taxon>
        <taxon>Trypanosomatidae</taxon>
        <taxon>Trypanosoma</taxon>
    </lineage>
</organism>
<feature type="transmembrane region" description="Helical" evidence="5">
    <location>
        <begin position="233"/>
        <end position="252"/>
    </location>
</feature>
<reference evidence="7 8" key="1">
    <citation type="submission" date="2017-03" db="EMBL/GenBank/DDBJ databases">
        <title>An alternative strategy for trypanosome survival in the mammalian bloodstream revealed through genome and transcriptome analysis of the ubiquitous bovine parasite Trypanosoma (Megatrypanum) theileri.</title>
        <authorList>
            <person name="Kelly S."/>
            <person name="Ivens A."/>
            <person name="Mott A."/>
            <person name="O'Neill E."/>
            <person name="Emms D."/>
            <person name="Macleod O."/>
            <person name="Voorheis P."/>
            <person name="Matthews J."/>
            <person name="Matthews K."/>
            <person name="Carrington M."/>
        </authorList>
    </citation>
    <scope>NUCLEOTIDE SEQUENCE [LARGE SCALE GENOMIC DNA]</scope>
    <source>
        <strain evidence="7">Edinburgh</strain>
    </source>
</reference>
<dbReference type="InterPro" id="IPR011990">
    <property type="entry name" value="TPR-like_helical_dom_sf"/>
</dbReference>
<evidence type="ECO:0000256" key="1">
    <source>
        <dbReference type="ARBA" id="ARBA00022737"/>
    </source>
</evidence>
<dbReference type="GO" id="GO:0005783">
    <property type="term" value="C:endoplasmic reticulum"/>
    <property type="evidence" value="ECO:0007669"/>
    <property type="project" value="TreeGrafter"/>
</dbReference>
<evidence type="ECO:0000256" key="3">
    <source>
        <dbReference type="ARBA" id="ARBA00023136"/>
    </source>
</evidence>
<dbReference type="AlphaFoldDB" id="A0A1X0NWI5"/>
<keyword evidence="8" id="KW-1185">Reference proteome</keyword>
<dbReference type="EMBL" id="NBCO01000014">
    <property type="protein sequence ID" value="ORC89076.1"/>
    <property type="molecule type" value="Genomic_DNA"/>
</dbReference>
<feature type="transmembrane region" description="Helical" evidence="5">
    <location>
        <begin position="295"/>
        <end position="312"/>
    </location>
</feature>
<keyword evidence="2" id="KW-0802">TPR repeat</keyword>
<evidence type="ECO:0000256" key="4">
    <source>
        <dbReference type="SAM" id="MobiDB-lite"/>
    </source>
</evidence>
<feature type="transmembrane region" description="Helical" evidence="5">
    <location>
        <begin position="151"/>
        <end position="169"/>
    </location>
</feature>
<dbReference type="STRING" id="67003.A0A1X0NWI5"/>
<feature type="transmembrane region" description="Helical" evidence="5">
    <location>
        <begin position="319"/>
        <end position="340"/>
    </location>
</feature>
<dbReference type="SUPFAM" id="SSF48452">
    <property type="entry name" value="TPR-like"/>
    <property type="match status" value="1"/>
</dbReference>
<feature type="transmembrane region" description="Helical" evidence="5">
    <location>
        <begin position="531"/>
        <end position="550"/>
    </location>
</feature>
<evidence type="ECO:0000313" key="7">
    <source>
        <dbReference type="EMBL" id="ORC89076.1"/>
    </source>
</evidence>
<feature type="transmembrane region" description="Helical" evidence="5">
    <location>
        <begin position="408"/>
        <end position="425"/>
    </location>
</feature>
<protein>
    <submittedName>
        <fullName evidence="7">Transmembrane and tetratricopeptidecontaining 4</fullName>
    </submittedName>
</protein>
<feature type="domain" description="DUF1736" evidence="6">
    <location>
        <begin position="353"/>
        <end position="420"/>
    </location>
</feature>
<dbReference type="RefSeq" id="XP_028883142.1">
    <property type="nucleotide sequence ID" value="XM_029025732.1"/>
</dbReference>
<keyword evidence="5 7" id="KW-0812">Transmembrane</keyword>
<keyword evidence="3 5" id="KW-0472">Membrane</keyword>
<feature type="compositionally biased region" description="Basic and acidic residues" evidence="4">
    <location>
        <begin position="499"/>
        <end position="511"/>
    </location>
</feature>
<dbReference type="Gene3D" id="1.25.40.10">
    <property type="entry name" value="Tetratricopeptide repeat domain"/>
    <property type="match status" value="1"/>
</dbReference>
<dbReference type="GO" id="GO:0035269">
    <property type="term" value="P:protein O-linked glycosylation via mannose"/>
    <property type="evidence" value="ECO:0007669"/>
    <property type="project" value="TreeGrafter"/>
</dbReference>
<evidence type="ECO:0000313" key="8">
    <source>
        <dbReference type="Proteomes" id="UP000192257"/>
    </source>
</evidence>
<dbReference type="PANTHER" id="PTHR44227:SF3">
    <property type="entry name" value="PROTEIN O-MANNOSYL-TRANSFERASE TMTC4"/>
    <property type="match status" value="1"/>
</dbReference>
<dbReference type="OrthoDB" id="19588at2759"/>
<dbReference type="InterPro" id="IPR013618">
    <property type="entry name" value="TMTC_DUF1736"/>
</dbReference>
<gene>
    <name evidence="7" type="ORF">TM35_000142870</name>
</gene>
<feature type="transmembrane region" description="Helical" evidence="5">
    <location>
        <begin position="437"/>
        <end position="460"/>
    </location>
</feature>
<dbReference type="Pfam" id="PF08409">
    <property type="entry name" value="TMTC_DUF1736"/>
    <property type="match status" value="1"/>
</dbReference>
<dbReference type="VEuPathDB" id="TriTrypDB:TM35_000142870"/>
<accession>A0A1X0NWI5</accession>
<proteinExistence type="predicted"/>
<dbReference type="GO" id="GO:0030968">
    <property type="term" value="P:endoplasmic reticulum unfolded protein response"/>
    <property type="evidence" value="ECO:0007669"/>
    <property type="project" value="TreeGrafter"/>
</dbReference>
<comment type="caution">
    <text evidence="7">The sequence shown here is derived from an EMBL/GenBank/DDBJ whole genome shotgun (WGS) entry which is preliminary data.</text>
</comment>
<feature type="transmembrane region" description="Helical" evidence="5">
    <location>
        <begin position="360"/>
        <end position="376"/>
    </location>
</feature>
<dbReference type="PANTHER" id="PTHR44227">
    <property type="match status" value="1"/>
</dbReference>